<keyword evidence="2" id="KW-1185">Reference proteome</keyword>
<sequence length="210" mass="22069">MTGAVDEVFSHYRSLVRRWAEPLRASGCALWVRGRDHYRVGEVVHLSRATPSRTRLPGLLHHNSTHPDDPLAGLVPTLGGAVVLEPVGTDVAALVDRLSLGGVAISVRWTGSGVRVASAVDGETTEGYDLSDTVPGSNTRPEHTGELSAALAAAMAAASRHGGGTADPDQHLPDQHLAVGLTTAEALTGIRLPQPGPFTLLRAVRLRAPR</sequence>
<dbReference type="EMBL" id="VFOP01000001">
    <property type="protein sequence ID" value="TQL49773.1"/>
    <property type="molecule type" value="Genomic_DNA"/>
</dbReference>
<evidence type="ECO:0000313" key="1">
    <source>
        <dbReference type="EMBL" id="TQL49773.1"/>
    </source>
</evidence>
<dbReference type="AlphaFoldDB" id="A0A542YNT9"/>
<evidence type="ECO:0000313" key="2">
    <source>
        <dbReference type="Proteomes" id="UP000319516"/>
    </source>
</evidence>
<comment type="caution">
    <text evidence="1">The sequence shown here is derived from an EMBL/GenBank/DDBJ whole genome shotgun (WGS) entry which is preliminary data.</text>
</comment>
<accession>A0A542YNT9</accession>
<protein>
    <submittedName>
        <fullName evidence="1">Uncharacterized protein</fullName>
    </submittedName>
</protein>
<dbReference type="RefSeq" id="WP_141783991.1">
    <property type="nucleotide sequence ID" value="NZ_BAAAIK010000003.1"/>
</dbReference>
<dbReference type="Proteomes" id="UP000319516">
    <property type="component" value="Unassembled WGS sequence"/>
</dbReference>
<reference evidence="1 2" key="1">
    <citation type="submission" date="2019-06" db="EMBL/GenBank/DDBJ databases">
        <title>Sequencing the genomes of 1000 actinobacteria strains.</title>
        <authorList>
            <person name="Klenk H.-P."/>
        </authorList>
    </citation>
    <scope>NUCLEOTIDE SEQUENCE [LARGE SCALE GENOMIC DNA]</scope>
    <source>
        <strain evidence="1 2">DSM 12335</strain>
    </source>
</reference>
<proteinExistence type="predicted"/>
<organism evidence="1 2">
    <name type="scientific">Ornithinicoccus hortensis</name>
    <dbReference type="NCBI Taxonomy" id="82346"/>
    <lineage>
        <taxon>Bacteria</taxon>
        <taxon>Bacillati</taxon>
        <taxon>Actinomycetota</taxon>
        <taxon>Actinomycetes</taxon>
        <taxon>Micrococcales</taxon>
        <taxon>Intrasporangiaceae</taxon>
        <taxon>Ornithinicoccus</taxon>
    </lineage>
</organism>
<name>A0A542YNT9_9MICO</name>
<gene>
    <name evidence="1" type="ORF">FB467_0865</name>
</gene>